<protein>
    <recommendedName>
        <fullName evidence="11">Heme response regulator HssR</fullName>
    </recommendedName>
    <alternativeName>
        <fullName evidence="2">Stage 0 sporulation protein A homolog</fullName>
    </alternativeName>
</protein>
<evidence type="ECO:0000259" key="15">
    <source>
        <dbReference type="PROSITE" id="PS51755"/>
    </source>
</evidence>
<comment type="function">
    <text evidence="10">Member of the two-component regulatory system HssS/HssR involved in intracellular heme homeostasis and tempering of staphylococcal virulence. Phosphorylated HssR binds to a direct repeat sequence within hrtAB promoter and activates the expression of hrtAB, an efflux pump, in response to extracellular heme, hemin, hemoglobin or blood.</text>
</comment>
<evidence type="ECO:0000256" key="10">
    <source>
        <dbReference type="ARBA" id="ARBA00037471"/>
    </source>
</evidence>
<name>R9CFV3_9CLOT</name>
<dbReference type="InterPro" id="IPR036388">
    <property type="entry name" value="WH-like_DNA-bd_sf"/>
</dbReference>
<dbReference type="GO" id="GO:0006355">
    <property type="term" value="P:regulation of DNA-templated transcription"/>
    <property type="evidence" value="ECO:0007669"/>
    <property type="project" value="InterPro"/>
</dbReference>
<keyword evidence="3" id="KW-0963">Cytoplasm</keyword>
<feature type="modified residue" description="4-aspartylphosphate" evidence="12">
    <location>
        <position position="52"/>
    </location>
</feature>
<evidence type="ECO:0000256" key="3">
    <source>
        <dbReference type="ARBA" id="ARBA00022490"/>
    </source>
</evidence>
<dbReference type="Gene3D" id="3.40.50.2300">
    <property type="match status" value="1"/>
</dbReference>
<accession>R9CFV3</accession>
<dbReference type="Proteomes" id="UP000013988">
    <property type="component" value="Unassembled WGS sequence"/>
</dbReference>
<dbReference type="Pfam" id="PF00486">
    <property type="entry name" value="Trans_reg_C"/>
    <property type="match status" value="1"/>
</dbReference>
<comment type="function">
    <text evidence="9">May play the central regulatory role in sporulation. It may be an element of the effector pathway responsible for the activation of sporulation genes in response to nutritional stress. Spo0A may act in concert with spo0H (a sigma factor) to control the expression of some genes that are critical to the sporulation process.</text>
</comment>
<dbReference type="EMBL" id="ASRV01000008">
    <property type="protein sequence ID" value="EOR28229.1"/>
    <property type="molecule type" value="Genomic_DNA"/>
</dbReference>
<proteinExistence type="predicted"/>
<evidence type="ECO:0000256" key="11">
    <source>
        <dbReference type="ARBA" id="ARBA00039976"/>
    </source>
</evidence>
<keyword evidence="12" id="KW-0597">Phosphoprotein</keyword>
<organism evidence="16 17">
    <name type="scientific">Clostridium sartagoforme AAU1</name>
    <dbReference type="NCBI Taxonomy" id="1202534"/>
    <lineage>
        <taxon>Bacteria</taxon>
        <taxon>Bacillati</taxon>
        <taxon>Bacillota</taxon>
        <taxon>Clostridia</taxon>
        <taxon>Eubacteriales</taxon>
        <taxon>Clostridiaceae</taxon>
        <taxon>Clostridium</taxon>
    </lineage>
</organism>
<dbReference type="PANTHER" id="PTHR48111">
    <property type="entry name" value="REGULATOR OF RPOS"/>
    <property type="match status" value="1"/>
</dbReference>
<evidence type="ECO:0000256" key="9">
    <source>
        <dbReference type="ARBA" id="ARBA00024867"/>
    </source>
</evidence>
<dbReference type="CDD" id="cd00383">
    <property type="entry name" value="trans_reg_C"/>
    <property type="match status" value="1"/>
</dbReference>
<keyword evidence="7" id="KW-0010">Activator</keyword>
<dbReference type="PROSITE" id="PS51755">
    <property type="entry name" value="OMPR_PHOB"/>
    <property type="match status" value="1"/>
</dbReference>
<evidence type="ECO:0000256" key="1">
    <source>
        <dbReference type="ARBA" id="ARBA00004496"/>
    </source>
</evidence>
<feature type="domain" description="Response regulatory" evidence="14">
    <location>
        <begin position="3"/>
        <end position="117"/>
    </location>
</feature>
<keyword evidence="17" id="KW-1185">Reference proteome</keyword>
<evidence type="ECO:0000256" key="6">
    <source>
        <dbReference type="ARBA" id="ARBA00023125"/>
    </source>
</evidence>
<evidence type="ECO:0000256" key="7">
    <source>
        <dbReference type="ARBA" id="ARBA00023159"/>
    </source>
</evidence>
<evidence type="ECO:0000313" key="16">
    <source>
        <dbReference type="EMBL" id="EOR28229.1"/>
    </source>
</evidence>
<dbReference type="SUPFAM" id="SSF52172">
    <property type="entry name" value="CheY-like"/>
    <property type="match status" value="1"/>
</dbReference>
<evidence type="ECO:0000256" key="4">
    <source>
        <dbReference type="ARBA" id="ARBA00023015"/>
    </source>
</evidence>
<dbReference type="PROSITE" id="PS50110">
    <property type="entry name" value="RESPONSE_REGULATORY"/>
    <property type="match status" value="1"/>
</dbReference>
<dbReference type="InterPro" id="IPR001789">
    <property type="entry name" value="Sig_transdc_resp-reg_receiver"/>
</dbReference>
<dbReference type="GO" id="GO:0000976">
    <property type="term" value="F:transcription cis-regulatory region binding"/>
    <property type="evidence" value="ECO:0007669"/>
    <property type="project" value="TreeGrafter"/>
</dbReference>
<dbReference type="GO" id="GO:0005829">
    <property type="term" value="C:cytosol"/>
    <property type="evidence" value="ECO:0007669"/>
    <property type="project" value="TreeGrafter"/>
</dbReference>
<dbReference type="RefSeq" id="WP_016205617.1">
    <property type="nucleotide sequence ID" value="NZ_ASRV01000008.1"/>
</dbReference>
<dbReference type="InterPro" id="IPR039420">
    <property type="entry name" value="WalR-like"/>
</dbReference>
<dbReference type="GO" id="GO:0032993">
    <property type="term" value="C:protein-DNA complex"/>
    <property type="evidence" value="ECO:0007669"/>
    <property type="project" value="TreeGrafter"/>
</dbReference>
<dbReference type="CDD" id="cd17574">
    <property type="entry name" value="REC_OmpR"/>
    <property type="match status" value="1"/>
</dbReference>
<gene>
    <name evidence="16" type="ORF">A500_00400</name>
</gene>
<comment type="subcellular location">
    <subcellularLocation>
        <location evidence="1">Cytoplasm</location>
    </subcellularLocation>
</comment>
<keyword evidence="4" id="KW-0805">Transcription regulation</keyword>
<evidence type="ECO:0000313" key="17">
    <source>
        <dbReference type="Proteomes" id="UP000013988"/>
    </source>
</evidence>
<dbReference type="Pfam" id="PF00072">
    <property type="entry name" value="Response_reg"/>
    <property type="match status" value="1"/>
</dbReference>
<keyword evidence="8" id="KW-0804">Transcription</keyword>
<dbReference type="SMART" id="SM00862">
    <property type="entry name" value="Trans_reg_C"/>
    <property type="match status" value="1"/>
</dbReference>
<evidence type="ECO:0000256" key="12">
    <source>
        <dbReference type="PROSITE-ProRule" id="PRU00169"/>
    </source>
</evidence>
<feature type="domain" description="OmpR/PhoB-type" evidence="15">
    <location>
        <begin position="125"/>
        <end position="222"/>
    </location>
</feature>
<dbReference type="SMART" id="SM00448">
    <property type="entry name" value="REC"/>
    <property type="match status" value="1"/>
</dbReference>
<dbReference type="InterPro" id="IPR001867">
    <property type="entry name" value="OmpR/PhoB-type_DNA-bd"/>
</dbReference>
<evidence type="ECO:0000256" key="5">
    <source>
        <dbReference type="ARBA" id="ARBA00023026"/>
    </source>
</evidence>
<evidence type="ECO:0000256" key="2">
    <source>
        <dbReference type="ARBA" id="ARBA00018672"/>
    </source>
</evidence>
<comment type="caution">
    <text evidence="16">The sequence shown here is derived from an EMBL/GenBank/DDBJ whole genome shotgun (WGS) entry which is preliminary data.</text>
</comment>
<evidence type="ECO:0000256" key="13">
    <source>
        <dbReference type="PROSITE-ProRule" id="PRU01091"/>
    </source>
</evidence>
<dbReference type="OrthoDB" id="9790442at2"/>
<feature type="DNA-binding region" description="OmpR/PhoB-type" evidence="13">
    <location>
        <begin position="125"/>
        <end position="222"/>
    </location>
</feature>
<keyword evidence="6 13" id="KW-0238">DNA-binding</keyword>
<dbReference type="AlphaFoldDB" id="R9CFV3"/>
<keyword evidence="5" id="KW-0843">Virulence</keyword>
<reference evidence="16 17" key="1">
    <citation type="submission" date="2013-03" db="EMBL/GenBank/DDBJ databases">
        <title>Whole genome shotgun sequencing of Clostridium sartagoforme AAU1.</title>
        <authorList>
            <person name="Joshi C.G."/>
            <person name="Duggirala S.M."/>
            <person name="Nathani N.M."/>
            <person name="Bhatt V.D."/>
            <person name="Patel A.K."/>
            <person name="Pandya P.R."/>
            <person name="KaPatel J.A."/>
        </authorList>
    </citation>
    <scope>NUCLEOTIDE SEQUENCE [LARGE SCALE GENOMIC DNA]</scope>
    <source>
        <strain evidence="16 17">AAU1</strain>
    </source>
</reference>
<dbReference type="GO" id="GO:0000156">
    <property type="term" value="F:phosphorelay response regulator activity"/>
    <property type="evidence" value="ECO:0007669"/>
    <property type="project" value="TreeGrafter"/>
</dbReference>
<dbReference type="Gene3D" id="1.10.10.10">
    <property type="entry name" value="Winged helix-like DNA-binding domain superfamily/Winged helix DNA-binding domain"/>
    <property type="match status" value="1"/>
</dbReference>
<evidence type="ECO:0000259" key="14">
    <source>
        <dbReference type="PROSITE" id="PS50110"/>
    </source>
</evidence>
<dbReference type="PANTHER" id="PTHR48111:SF49">
    <property type="entry name" value="HEME RESPONSE REGULATOR HSSR"/>
    <property type="match status" value="1"/>
</dbReference>
<dbReference type="PATRIC" id="fig|1202534.3.peg.78"/>
<sequence>MINILVVEDDLKLQHLFCTILTKNNFNPLAASDGTAALEVLEHNHVNLIISDIMMPNMDGYEFIQLIRDVDASIPILIITAKDTFEDKKQGFLVGTDDYMVKPVDLNEMILRIHALLRRSKIVSEHKIEFGNTCLTYDELSVTYNNEATILPQKEFYVLYKLMSYPDKTFTRQKLMDEIWGLDNDSEERTVDVHINRLREKLKDNKDFKIVTVHGLGYKVVKNE</sequence>
<evidence type="ECO:0000256" key="8">
    <source>
        <dbReference type="ARBA" id="ARBA00023163"/>
    </source>
</evidence>
<dbReference type="InterPro" id="IPR011006">
    <property type="entry name" value="CheY-like_superfamily"/>
</dbReference>